<accession>A0ABD1R181</accession>
<reference evidence="3" key="1">
    <citation type="submission" date="2024-07" db="EMBL/GenBank/DDBJ databases">
        <title>Two chromosome-level genome assemblies of Korean endemic species Abeliophyllum distichum and Forsythia ovata (Oleaceae).</title>
        <authorList>
            <person name="Jang H."/>
        </authorList>
    </citation>
    <scope>NUCLEOTIDE SEQUENCE [LARGE SCALE GENOMIC DNA]</scope>
</reference>
<evidence type="ECO:0000313" key="2">
    <source>
        <dbReference type="EMBL" id="KAL2482205.1"/>
    </source>
</evidence>
<keyword evidence="3" id="KW-1185">Reference proteome</keyword>
<gene>
    <name evidence="2" type="ORF">Fot_43649</name>
</gene>
<evidence type="ECO:0000313" key="3">
    <source>
        <dbReference type="Proteomes" id="UP001604277"/>
    </source>
</evidence>
<name>A0ABD1R181_9LAMI</name>
<dbReference type="AlphaFoldDB" id="A0ABD1R181"/>
<proteinExistence type="predicted"/>
<comment type="caution">
    <text evidence="2">The sequence shown here is derived from an EMBL/GenBank/DDBJ whole genome shotgun (WGS) entry which is preliminary data.</text>
</comment>
<sequence>MGKVKRSSAVVISTSDDEDDRDFVMKTNFSYSKSVPTRRSRKRSNRAQLSDSRSRVFHDSNDNGFDVIKRFCEDFDQWFPQFKVSSGEGFHSRVFKCRHNLDGSIYAVK</sequence>
<evidence type="ECO:0000256" key="1">
    <source>
        <dbReference type="SAM" id="MobiDB-lite"/>
    </source>
</evidence>
<dbReference type="EMBL" id="JBFOLJ010000013">
    <property type="protein sequence ID" value="KAL2482205.1"/>
    <property type="molecule type" value="Genomic_DNA"/>
</dbReference>
<dbReference type="Gene3D" id="3.30.200.20">
    <property type="entry name" value="Phosphorylase Kinase, domain 1"/>
    <property type="match status" value="1"/>
</dbReference>
<feature type="region of interest" description="Disordered" evidence="1">
    <location>
        <begin position="33"/>
        <end position="57"/>
    </location>
</feature>
<organism evidence="2 3">
    <name type="scientific">Forsythia ovata</name>
    <dbReference type="NCBI Taxonomy" id="205694"/>
    <lineage>
        <taxon>Eukaryota</taxon>
        <taxon>Viridiplantae</taxon>
        <taxon>Streptophyta</taxon>
        <taxon>Embryophyta</taxon>
        <taxon>Tracheophyta</taxon>
        <taxon>Spermatophyta</taxon>
        <taxon>Magnoliopsida</taxon>
        <taxon>eudicotyledons</taxon>
        <taxon>Gunneridae</taxon>
        <taxon>Pentapetalae</taxon>
        <taxon>asterids</taxon>
        <taxon>lamiids</taxon>
        <taxon>Lamiales</taxon>
        <taxon>Oleaceae</taxon>
        <taxon>Forsythieae</taxon>
        <taxon>Forsythia</taxon>
    </lineage>
</organism>
<protein>
    <submittedName>
        <fullName evidence="2">Cell cycle checkpoint protein RAD17</fullName>
    </submittedName>
</protein>
<feature type="compositionally biased region" description="Basic residues" evidence="1">
    <location>
        <begin position="36"/>
        <end position="45"/>
    </location>
</feature>
<dbReference type="Proteomes" id="UP001604277">
    <property type="component" value="Unassembled WGS sequence"/>
</dbReference>